<feature type="region of interest" description="Disordered" evidence="1">
    <location>
        <begin position="28"/>
        <end position="47"/>
    </location>
</feature>
<reference evidence="2" key="1">
    <citation type="submission" date="2022-08" db="EMBL/GenBank/DDBJ databases">
        <title>Chelativorans sichuanense sp. nov., a paraffin oil-degrading bacterium isolated from a mixture of oil-based drill cuttings and paddy soil.</title>
        <authorList>
            <person name="Yu J."/>
            <person name="Liu H."/>
            <person name="Chen Q."/>
        </authorList>
    </citation>
    <scope>NUCLEOTIDE SEQUENCE</scope>
    <source>
        <strain evidence="2">SCAU 2101</strain>
    </source>
</reference>
<comment type="caution">
    <text evidence="2">The sequence shown here is derived from an EMBL/GenBank/DDBJ whole genome shotgun (WGS) entry which is preliminary data.</text>
</comment>
<name>A0A9X2X7G6_9HYPH</name>
<organism evidence="2 3">
    <name type="scientific">Chelativorans petroleitrophicus</name>
    <dbReference type="NCBI Taxonomy" id="2975484"/>
    <lineage>
        <taxon>Bacteria</taxon>
        <taxon>Pseudomonadati</taxon>
        <taxon>Pseudomonadota</taxon>
        <taxon>Alphaproteobacteria</taxon>
        <taxon>Hyphomicrobiales</taxon>
        <taxon>Phyllobacteriaceae</taxon>
        <taxon>Chelativorans</taxon>
    </lineage>
</organism>
<sequence length="47" mass="4980">MRSILVTIVLILALLILALCTAVEEDTSEAGNQVHEDAANTAELISN</sequence>
<evidence type="ECO:0000256" key="1">
    <source>
        <dbReference type="SAM" id="MobiDB-lite"/>
    </source>
</evidence>
<accession>A0A9X2X7G6</accession>
<evidence type="ECO:0000313" key="2">
    <source>
        <dbReference type="EMBL" id="MCT8990340.1"/>
    </source>
</evidence>
<keyword evidence="3" id="KW-1185">Reference proteome</keyword>
<protein>
    <submittedName>
        <fullName evidence="2">Uncharacterized protein</fullName>
    </submittedName>
</protein>
<evidence type="ECO:0000313" key="3">
    <source>
        <dbReference type="Proteomes" id="UP001149009"/>
    </source>
</evidence>
<gene>
    <name evidence="2" type="ORF">NYR54_08535</name>
</gene>
<dbReference type="EMBL" id="JAODNV010000008">
    <property type="protein sequence ID" value="MCT8990340.1"/>
    <property type="molecule type" value="Genomic_DNA"/>
</dbReference>
<dbReference type="Proteomes" id="UP001149009">
    <property type="component" value="Unassembled WGS sequence"/>
</dbReference>
<dbReference type="AlphaFoldDB" id="A0A9X2X7G6"/>
<dbReference type="RefSeq" id="WP_261515200.1">
    <property type="nucleotide sequence ID" value="NZ_JAODNV010000008.1"/>
</dbReference>
<proteinExistence type="predicted"/>